<dbReference type="GO" id="GO:0008641">
    <property type="term" value="F:ubiquitin-like modifier activating enzyme activity"/>
    <property type="evidence" value="ECO:0007669"/>
    <property type="project" value="InterPro"/>
</dbReference>
<dbReference type="SUPFAM" id="SSF69572">
    <property type="entry name" value="Activating enzymes of the ubiquitin-like proteins"/>
    <property type="match status" value="1"/>
</dbReference>
<evidence type="ECO:0000313" key="2">
    <source>
        <dbReference type="EMBL" id="RBO79928.1"/>
    </source>
</evidence>
<dbReference type="Proteomes" id="UP000252586">
    <property type="component" value="Unassembled WGS sequence"/>
</dbReference>
<dbReference type="EMBL" id="QNRE01000029">
    <property type="protein sequence ID" value="RBO79928.1"/>
    <property type="molecule type" value="Genomic_DNA"/>
</dbReference>
<name>A0A366CV39_9NOCA</name>
<evidence type="ECO:0000259" key="1">
    <source>
        <dbReference type="Pfam" id="PF00899"/>
    </source>
</evidence>
<dbReference type="GO" id="GO:0061504">
    <property type="term" value="P:cyclic threonylcarbamoyladenosine biosynthetic process"/>
    <property type="evidence" value="ECO:0007669"/>
    <property type="project" value="TreeGrafter"/>
</dbReference>
<dbReference type="InterPro" id="IPR035985">
    <property type="entry name" value="Ubiquitin-activating_enz"/>
</dbReference>
<feature type="domain" description="THIF-type NAD/FAD binding fold" evidence="1">
    <location>
        <begin position="176"/>
        <end position="380"/>
    </location>
</feature>
<dbReference type="InterPro" id="IPR000594">
    <property type="entry name" value="ThiF_NAD_FAD-bd"/>
</dbReference>
<gene>
    <name evidence="2" type="ORF">DFR74_1294</name>
</gene>
<dbReference type="InterPro" id="IPR045886">
    <property type="entry name" value="ThiF/MoeB/HesA"/>
</dbReference>
<reference evidence="2 3" key="1">
    <citation type="submission" date="2018-06" db="EMBL/GenBank/DDBJ databases">
        <title>Genomic Encyclopedia of Type Strains, Phase IV (KMG-IV): sequencing the most valuable type-strain genomes for metagenomic binning, comparative biology and taxonomic classification.</title>
        <authorList>
            <person name="Goeker M."/>
        </authorList>
    </citation>
    <scope>NUCLEOTIDE SEQUENCE [LARGE SCALE GENOMIC DNA]</scope>
    <source>
        <strain evidence="2 3">DSM 44599</strain>
    </source>
</reference>
<dbReference type="AlphaFoldDB" id="A0A366CV39"/>
<dbReference type="STRING" id="1210090.GCA_001613185_06666"/>
<dbReference type="PANTHER" id="PTHR43267:SF1">
    <property type="entry name" value="TRNA THREONYLCARBAMOYLADENOSINE DEHYDRATASE"/>
    <property type="match status" value="1"/>
</dbReference>
<organism evidence="2 3">
    <name type="scientific">Nocardia puris</name>
    <dbReference type="NCBI Taxonomy" id="208602"/>
    <lineage>
        <taxon>Bacteria</taxon>
        <taxon>Bacillati</taxon>
        <taxon>Actinomycetota</taxon>
        <taxon>Actinomycetes</taxon>
        <taxon>Mycobacteriales</taxon>
        <taxon>Nocardiaceae</taxon>
        <taxon>Nocardia</taxon>
    </lineage>
</organism>
<keyword evidence="3" id="KW-1185">Reference proteome</keyword>
<protein>
    <submittedName>
        <fullName evidence="2">ThiF family protein</fullName>
    </submittedName>
</protein>
<dbReference type="GO" id="GO:0061503">
    <property type="term" value="F:tRNA threonylcarbamoyladenosine dehydratase"/>
    <property type="evidence" value="ECO:0007669"/>
    <property type="project" value="TreeGrafter"/>
</dbReference>
<dbReference type="CDD" id="cd01483">
    <property type="entry name" value="E1_enzyme_family"/>
    <property type="match status" value="1"/>
</dbReference>
<sequence length="437" mass="47496">MLTDHTDPFVVLPRDGARLIAESTIAAGDLTLRYASASDTYVVHSVESARHTRIQADIPREYTALRSGETRHAGQWMNKAGSDIHLQHLAVLRRPGAAILYEAFRAMVPGVRDPSSNTGFLITYDPDLDPQWRAAGATEFAAWLIERDGVRPIQVVTEPATLGISQLRDDWPVDPLARISVMLVGCGSIGGATAHALAAYGIGDLHLVDPDRFLWHNIVRHVLGPESVSRYKVDALKSRHEQLWPQQTVTAHRLDVVDGAHHIRSLINSVDIVVCTADGIGPRRVVSHLARRADKTAVLACVLDQGSLGEVLRLRPTPRFGCLLCSRQQLASLGAIDAEADQELDYGTGNTHQPMTAIPPDLHLIGTLAAKVAVATILESRHGDHTQRLPGEHAIIGLHPANNLTAPFDLTHTADLRWATIPPPRSTCPTCNPTGLQ</sequence>
<dbReference type="Gene3D" id="3.40.50.720">
    <property type="entry name" value="NAD(P)-binding Rossmann-like Domain"/>
    <property type="match status" value="1"/>
</dbReference>
<evidence type="ECO:0000313" key="3">
    <source>
        <dbReference type="Proteomes" id="UP000252586"/>
    </source>
</evidence>
<dbReference type="PANTHER" id="PTHR43267">
    <property type="entry name" value="TRNA THREONYLCARBAMOYLADENOSINE DEHYDRATASE"/>
    <property type="match status" value="1"/>
</dbReference>
<proteinExistence type="predicted"/>
<accession>A0A366CV39</accession>
<dbReference type="Pfam" id="PF00899">
    <property type="entry name" value="ThiF"/>
    <property type="match status" value="1"/>
</dbReference>
<comment type="caution">
    <text evidence="2">The sequence shown here is derived from an EMBL/GenBank/DDBJ whole genome shotgun (WGS) entry which is preliminary data.</text>
</comment>